<dbReference type="EMBL" id="FRDI01000005">
    <property type="protein sequence ID" value="SHN62927.1"/>
    <property type="molecule type" value="Genomic_DNA"/>
</dbReference>
<name>A0A1M7SWM3_9BACT</name>
<dbReference type="AlphaFoldDB" id="A0A1M7SWM3"/>
<keyword evidence="2" id="KW-1185">Reference proteome</keyword>
<sequence length="178" mass="20400">MKLIKNTLNIKEKTDKDNRDLTQENHKTSHDTLDAKLKSLLDEAQNWNPAKLMPTKGTTQNTGISSLFWSNPEDATENSKTQLELIRYLEDLRLVLNMPNGAGERVLKRWLATAWNGYPLSLTQHTCPQNYTETNSQLGLLNYCLERRAEISLANPLALVRLNLLESKELSQEFMRSE</sequence>
<evidence type="ECO:0000313" key="1">
    <source>
        <dbReference type="EMBL" id="SHN62927.1"/>
    </source>
</evidence>
<accession>A0A1M7SWM3</accession>
<dbReference type="STRING" id="1121455.SAMN02745728_01317"/>
<proteinExistence type="predicted"/>
<reference evidence="1 2" key="1">
    <citation type="submission" date="2016-12" db="EMBL/GenBank/DDBJ databases">
        <authorList>
            <person name="Song W.-J."/>
            <person name="Kurnit D.M."/>
        </authorList>
    </citation>
    <scope>NUCLEOTIDE SEQUENCE [LARGE SCALE GENOMIC DNA]</scope>
    <source>
        <strain evidence="1 2">DSM 11393</strain>
    </source>
</reference>
<dbReference type="Proteomes" id="UP000186469">
    <property type="component" value="Unassembled WGS sequence"/>
</dbReference>
<organism evidence="1 2">
    <name type="scientific">Desulfovibrio litoralis DSM 11393</name>
    <dbReference type="NCBI Taxonomy" id="1121455"/>
    <lineage>
        <taxon>Bacteria</taxon>
        <taxon>Pseudomonadati</taxon>
        <taxon>Thermodesulfobacteriota</taxon>
        <taxon>Desulfovibrionia</taxon>
        <taxon>Desulfovibrionales</taxon>
        <taxon>Desulfovibrionaceae</taxon>
        <taxon>Desulfovibrio</taxon>
    </lineage>
</organism>
<dbReference type="RefSeq" id="WP_072697008.1">
    <property type="nucleotide sequence ID" value="NZ_FRDI01000005.1"/>
</dbReference>
<gene>
    <name evidence="1" type="ORF">SAMN02745728_01317</name>
</gene>
<protein>
    <submittedName>
        <fullName evidence="1">Uncharacterized protein</fullName>
    </submittedName>
</protein>
<evidence type="ECO:0000313" key="2">
    <source>
        <dbReference type="Proteomes" id="UP000186469"/>
    </source>
</evidence>